<sequence>MKFYNIADEYINFLRTFDSKVSENKQESRPYIGVVIEIEEMKYYAPFTSPKAKHRKMKNGKDFRKIQGGEYGAINFNNMIPVPDCALKLIDIDNESDQKYRRLLQNQYRAIRADSEEIIKTAARLRKLVMTGDENLTTFDKRIKERCCNLKIIEQVYTQFNMKQTNR</sequence>
<dbReference type="InterPro" id="IPR053735">
    <property type="entry name" value="Type_III_TA_endoRNase"/>
</dbReference>
<evidence type="ECO:0000313" key="4">
    <source>
        <dbReference type="Proteomes" id="UP000446657"/>
    </source>
</evidence>
<dbReference type="Gene3D" id="3.10.129.130">
    <property type="match status" value="1"/>
</dbReference>
<proteinExistence type="predicted"/>
<dbReference type="EMBL" id="WNAL01000028">
    <property type="protein sequence ID" value="MTR82549.1"/>
    <property type="molecule type" value="Genomic_DNA"/>
</dbReference>
<dbReference type="GO" id="GO:0003723">
    <property type="term" value="F:RNA binding"/>
    <property type="evidence" value="ECO:0007669"/>
    <property type="project" value="InterPro"/>
</dbReference>
<organism evidence="1 3">
    <name type="scientific">Roseburia faecis</name>
    <dbReference type="NCBI Taxonomy" id="301302"/>
    <lineage>
        <taxon>Bacteria</taxon>
        <taxon>Bacillati</taxon>
        <taxon>Bacillota</taxon>
        <taxon>Clostridia</taxon>
        <taxon>Lachnospirales</taxon>
        <taxon>Lachnospiraceae</taxon>
        <taxon>Roseburia</taxon>
    </lineage>
</organism>
<dbReference type="GO" id="GO:0004521">
    <property type="term" value="F:RNA endonuclease activity"/>
    <property type="evidence" value="ECO:0007669"/>
    <property type="project" value="InterPro"/>
</dbReference>
<evidence type="ECO:0000313" key="3">
    <source>
        <dbReference type="Proteomes" id="UP000095495"/>
    </source>
</evidence>
<evidence type="ECO:0000313" key="1">
    <source>
        <dbReference type="EMBL" id="CUM95499.1"/>
    </source>
</evidence>
<gene>
    <name evidence="1" type="ORF">ERS852420_01775</name>
    <name evidence="2" type="ORF">GMD30_12825</name>
</gene>
<dbReference type="AlphaFoldDB" id="A0A173T0H6"/>
<name>A0A173T0H6_9FIRM</name>
<protein>
    <submittedName>
        <fullName evidence="2">Type III toxin-antitoxin system ToxN/AbiQ family toxin</fullName>
    </submittedName>
</protein>
<dbReference type="EMBL" id="CYXV01000006">
    <property type="protein sequence ID" value="CUM95499.1"/>
    <property type="molecule type" value="Genomic_DNA"/>
</dbReference>
<dbReference type="InterPro" id="IPR025911">
    <property type="entry name" value="ToxN/AbiQ_toxin"/>
</dbReference>
<dbReference type="Pfam" id="PF13958">
    <property type="entry name" value="ToxN_toxin"/>
    <property type="match status" value="1"/>
</dbReference>
<dbReference type="Proteomes" id="UP000446657">
    <property type="component" value="Unassembled WGS sequence"/>
</dbReference>
<evidence type="ECO:0000313" key="2">
    <source>
        <dbReference type="EMBL" id="MTR82549.1"/>
    </source>
</evidence>
<dbReference type="Proteomes" id="UP000095495">
    <property type="component" value="Unassembled WGS sequence"/>
</dbReference>
<dbReference type="RefSeq" id="WP_055262560.1">
    <property type="nucleotide sequence ID" value="NZ_CP184331.1"/>
</dbReference>
<accession>A0A173T0H6</accession>
<reference evidence="2 4" key="2">
    <citation type="journal article" date="2019" name="Nat. Med.">
        <title>A library of human gut bacterial isolates paired with longitudinal multiomics data enables mechanistic microbiome research.</title>
        <authorList>
            <person name="Poyet M."/>
            <person name="Groussin M."/>
            <person name="Gibbons S.M."/>
            <person name="Avila-Pacheco J."/>
            <person name="Jiang X."/>
            <person name="Kearney S.M."/>
            <person name="Perrotta A.R."/>
            <person name="Berdy B."/>
            <person name="Zhao S."/>
            <person name="Lieberman T.D."/>
            <person name="Swanson P.K."/>
            <person name="Smith M."/>
            <person name="Roesemann S."/>
            <person name="Alexander J.E."/>
            <person name="Rich S.A."/>
            <person name="Livny J."/>
            <person name="Vlamakis H."/>
            <person name="Clish C."/>
            <person name="Bullock K."/>
            <person name="Deik A."/>
            <person name="Scott J."/>
            <person name="Pierce K.A."/>
            <person name="Xavier R.J."/>
            <person name="Alm E.J."/>
        </authorList>
    </citation>
    <scope>NUCLEOTIDE SEQUENCE [LARGE SCALE GENOMIC DNA]</scope>
    <source>
        <strain evidence="2 4">BIOML-A1</strain>
    </source>
</reference>
<reference evidence="1 3" key="1">
    <citation type="submission" date="2015-09" db="EMBL/GenBank/DDBJ databases">
        <authorList>
            <consortium name="Pathogen Informatics"/>
        </authorList>
    </citation>
    <scope>NUCLEOTIDE SEQUENCE [LARGE SCALE GENOMIC DNA]</scope>
    <source>
        <strain evidence="1 3">2789STDY5608863</strain>
    </source>
</reference>